<sequence>MPTRHRRKKSGKKIRIDPNEPTIQVIIRFLAIFLASLIDHWFDKK</sequence>
<keyword evidence="1" id="KW-1133">Transmembrane helix</keyword>
<accession>A0A8J3J3L3</accession>
<dbReference type="EMBL" id="BNJK01000003">
    <property type="protein sequence ID" value="GHP00937.1"/>
    <property type="molecule type" value="Genomic_DNA"/>
</dbReference>
<comment type="caution">
    <text evidence="2">The sequence shown here is derived from an EMBL/GenBank/DDBJ whole genome shotgun (WGS) entry which is preliminary data.</text>
</comment>
<evidence type="ECO:0000313" key="3">
    <source>
        <dbReference type="Proteomes" id="UP000597444"/>
    </source>
</evidence>
<proteinExistence type="predicted"/>
<evidence type="ECO:0000313" key="2">
    <source>
        <dbReference type="EMBL" id="GHP00937.1"/>
    </source>
</evidence>
<organism evidence="2 3">
    <name type="scientific">Reticulibacter mediterranei</name>
    <dbReference type="NCBI Taxonomy" id="2778369"/>
    <lineage>
        <taxon>Bacteria</taxon>
        <taxon>Bacillati</taxon>
        <taxon>Chloroflexota</taxon>
        <taxon>Ktedonobacteria</taxon>
        <taxon>Ktedonobacterales</taxon>
        <taxon>Reticulibacteraceae</taxon>
        <taxon>Reticulibacter</taxon>
    </lineage>
</organism>
<dbReference type="AlphaFoldDB" id="A0A8J3J3L3"/>
<dbReference type="RefSeq" id="WP_220211503.1">
    <property type="nucleotide sequence ID" value="NZ_BNJK01000003.1"/>
</dbReference>
<feature type="transmembrane region" description="Helical" evidence="1">
    <location>
        <begin position="21"/>
        <end position="42"/>
    </location>
</feature>
<name>A0A8J3J3L3_9CHLR</name>
<protein>
    <submittedName>
        <fullName evidence="2">Uncharacterized protein</fullName>
    </submittedName>
</protein>
<reference evidence="2" key="1">
    <citation type="submission" date="2020-10" db="EMBL/GenBank/DDBJ databases">
        <title>Taxonomic study of unclassified bacteria belonging to the class Ktedonobacteria.</title>
        <authorList>
            <person name="Yabe S."/>
            <person name="Wang C.M."/>
            <person name="Zheng Y."/>
            <person name="Sakai Y."/>
            <person name="Cavaletti L."/>
            <person name="Monciardini P."/>
            <person name="Donadio S."/>
        </authorList>
    </citation>
    <scope>NUCLEOTIDE SEQUENCE</scope>
    <source>
        <strain evidence="2">ID150040</strain>
    </source>
</reference>
<dbReference type="Proteomes" id="UP000597444">
    <property type="component" value="Unassembled WGS sequence"/>
</dbReference>
<gene>
    <name evidence="2" type="ORF">KSF_109840</name>
</gene>
<keyword evidence="1" id="KW-0812">Transmembrane</keyword>
<keyword evidence="1" id="KW-0472">Membrane</keyword>
<evidence type="ECO:0000256" key="1">
    <source>
        <dbReference type="SAM" id="Phobius"/>
    </source>
</evidence>
<keyword evidence="3" id="KW-1185">Reference proteome</keyword>